<dbReference type="Gene3D" id="3.30.70.270">
    <property type="match status" value="1"/>
</dbReference>
<protein>
    <submittedName>
        <fullName evidence="1">Uncharacterized protein</fullName>
    </submittedName>
</protein>
<evidence type="ECO:0000313" key="2">
    <source>
        <dbReference type="Proteomes" id="UP000037035"/>
    </source>
</evidence>
<sequence length="92" mass="10764">MQRQGCSNHEEATCTVLGTLSKHTIWLQPVKCQFSKRKFEYLGLLISCNHLWTAPKFHQAPMFFWIHQLSQPFHQTVLLHCAAPSQPEMEER</sequence>
<dbReference type="Proteomes" id="UP000037035">
    <property type="component" value="Unassembled WGS sequence"/>
</dbReference>
<reference evidence="1 2" key="1">
    <citation type="submission" date="2015-08" db="EMBL/GenBank/DDBJ databases">
        <title>Next Generation Sequencing and Analysis of the Genome of Puccinia sorghi L Schw, the Causal Agent of Maize Common Rust.</title>
        <authorList>
            <person name="Rochi L."/>
            <person name="Burguener G."/>
            <person name="Darino M."/>
            <person name="Turjanski A."/>
            <person name="Kreff E."/>
            <person name="Dieguez M.J."/>
            <person name="Sacco F."/>
        </authorList>
    </citation>
    <scope>NUCLEOTIDE SEQUENCE [LARGE SCALE GENOMIC DNA]</scope>
    <source>
        <strain evidence="1 2">RO10H11247</strain>
    </source>
</reference>
<dbReference type="InterPro" id="IPR043128">
    <property type="entry name" value="Rev_trsase/Diguanyl_cyclase"/>
</dbReference>
<organism evidence="1 2">
    <name type="scientific">Puccinia sorghi</name>
    <dbReference type="NCBI Taxonomy" id="27349"/>
    <lineage>
        <taxon>Eukaryota</taxon>
        <taxon>Fungi</taxon>
        <taxon>Dikarya</taxon>
        <taxon>Basidiomycota</taxon>
        <taxon>Pucciniomycotina</taxon>
        <taxon>Pucciniomycetes</taxon>
        <taxon>Pucciniales</taxon>
        <taxon>Pucciniaceae</taxon>
        <taxon>Puccinia</taxon>
    </lineage>
</organism>
<name>A0A0L6UJW6_9BASI</name>
<gene>
    <name evidence="1" type="ORF">VP01_5565g2</name>
</gene>
<proteinExistence type="predicted"/>
<dbReference type="VEuPathDB" id="FungiDB:VP01_5565g2"/>
<dbReference type="EMBL" id="LAVV01010791">
    <property type="protein sequence ID" value="KNZ48567.1"/>
    <property type="molecule type" value="Genomic_DNA"/>
</dbReference>
<evidence type="ECO:0000313" key="1">
    <source>
        <dbReference type="EMBL" id="KNZ48567.1"/>
    </source>
</evidence>
<accession>A0A0L6UJW6</accession>
<keyword evidence="2" id="KW-1185">Reference proteome</keyword>
<comment type="caution">
    <text evidence="1">The sequence shown here is derived from an EMBL/GenBank/DDBJ whole genome shotgun (WGS) entry which is preliminary data.</text>
</comment>
<dbReference type="SUPFAM" id="SSF56672">
    <property type="entry name" value="DNA/RNA polymerases"/>
    <property type="match status" value="1"/>
</dbReference>
<dbReference type="InterPro" id="IPR043502">
    <property type="entry name" value="DNA/RNA_pol_sf"/>
</dbReference>
<dbReference type="AlphaFoldDB" id="A0A0L6UJW6"/>